<dbReference type="PANTHER" id="PTHR15822:SF4">
    <property type="entry name" value="TYROSYL-DNA PHOSPHODIESTERASE 2"/>
    <property type="match status" value="1"/>
</dbReference>
<evidence type="ECO:0000256" key="1">
    <source>
        <dbReference type="ARBA" id="ARBA00001936"/>
    </source>
</evidence>
<dbReference type="OrthoDB" id="9975959at2759"/>
<dbReference type="GO" id="GO:0070260">
    <property type="term" value="F:5'-tyrosyl-DNA phosphodiesterase activity"/>
    <property type="evidence" value="ECO:0007669"/>
    <property type="project" value="TreeGrafter"/>
</dbReference>
<dbReference type="GO" id="GO:0005737">
    <property type="term" value="C:cytoplasm"/>
    <property type="evidence" value="ECO:0007669"/>
    <property type="project" value="TreeGrafter"/>
</dbReference>
<dbReference type="GO" id="GO:0006302">
    <property type="term" value="P:double-strand break repair"/>
    <property type="evidence" value="ECO:0007669"/>
    <property type="project" value="TreeGrafter"/>
</dbReference>
<feature type="region of interest" description="Disordered" evidence="11">
    <location>
        <begin position="382"/>
        <end position="406"/>
    </location>
</feature>
<comment type="cofactor">
    <cofactor evidence="1">
        <name>Mn(2+)</name>
        <dbReference type="ChEBI" id="CHEBI:29035"/>
    </cofactor>
</comment>
<dbReference type="InterPro" id="IPR036691">
    <property type="entry name" value="Endo/exonu/phosph_ase_sf"/>
</dbReference>
<evidence type="ECO:0000256" key="2">
    <source>
        <dbReference type="ARBA" id="ARBA00001946"/>
    </source>
</evidence>
<dbReference type="CDD" id="cd09080">
    <property type="entry name" value="TDP2"/>
    <property type="match status" value="1"/>
</dbReference>
<feature type="region of interest" description="Disordered" evidence="11">
    <location>
        <begin position="287"/>
        <end position="306"/>
    </location>
</feature>
<comment type="caution">
    <text evidence="13">The sequence shown here is derived from an EMBL/GenBank/DDBJ whole genome shotgun (WGS) entry which is preliminary data.</text>
</comment>
<accession>A0A9P4NGR9</accession>
<dbReference type="AlphaFoldDB" id="A0A9P4NGR9"/>
<name>A0A9P4NGR9_9PEZI</name>
<evidence type="ECO:0000256" key="3">
    <source>
        <dbReference type="ARBA" id="ARBA00004322"/>
    </source>
</evidence>
<proteinExistence type="predicted"/>
<comment type="cofactor">
    <cofactor evidence="2">
        <name>Mg(2+)</name>
        <dbReference type="ChEBI" id="CHEBI:18420"/>
    </cofactor>
</comment>
<dbReference type="InterPro" id="IPR051547">
    <property type="entry name" value="TDP2-like"/>
</dbReference>
<evidence type="ECO:0000313" key="14">
    <source>
        <dbReference type="Proteomes" id="UP000800235"/>
    </source>
</evidence>
<dbReference type="SUPFAM" id="SSF56219">
    <property type="entry name" value="DNase I-like"/>
    <property type="match status" value="1"/>
</dbReference>
<evidence type="ECO:0000256" key="5">
    <source>
        <dbReference type="ARBA" id="ARBA00022723"/>
    </source>
</evidence>
<evidence type="ECO:0000256" key="10">
    <source>
        <dbReference type="ARBA" id="ARBA00023242"/>
    </source>
</evidence>
<comment type="subcellular location">
    <subcellularLocation>
        <location evidence="3">Nucleus</location>
        <location evidence="3">PML body</location>
    </subcellularLocation>
</comment>
<evidence type="ECO:0000259" key="12">
    <source>
        <dbReference type="Pfam" id="PF03372"/>
    </source>
</evidence>
<sequence>MGWFIRLLSCARRATVRRTFTTPGKGNVPTPRNKSSAPTLVEPCIYQSDVIASEAGWKVIPPGSKDVILWKPLQSNTVLKIVSWNIDFSSPRPAERASAAMAHLQSILGEGAANLVVLLQEVCADPVEQIMQTRWVQKNFIPSGHIPPQITQGGIPRPARYFTMIMTPKGTEIAGAFRLPLTSNMGRDALFVDIAVCSDGQPSDHDDRQVFRLCTTHLESLSEGVALQKQQLQVIANSLKESGETPSIAGLVGGDMNATHDSEHTLHHEVGLEDAWQRRKIDKLDETSKSVDDTGKAHGHTWGYQSNGTRFPPVRFDKFMYTGGIEVSPLAEFESTGETVGRLGIGLRLRNSPEGRSNTWVSDPSGIATGIKVMALQPIRPSEAMPSHNHNNSDNTPGTQNAARFR</sequence>
<feature type="compositionally biased region" description="Polar residues" evidence="11">
    <location>
        <begin position="388"/>
        <end position="406"/>
    </location>
</feature>
<dbReference type="GO" id="GO:0003697">
    <property type="term" value="F:single-stranded DNA binding"/>
    <property type="evidence" value="ECO:0007669"/>
    <property type="project" value="TreeGrafter"/>
</dbReference>
<dbReference type="Proteomes" id="UP000800235">
    <property type="component" value="Unassembled WGS sequence"/>
</dbReference>
<dbReference type="Pfam" id="PF03372">
    <property type="entry name" value="Exo_endo_phos"/>
    <property type="match status" value="1"/>
</dbReference>
<dbReference type="PANTHER" id="PTHR15822">
    <property type="entry name" value="TRAF AND TNF RECEPTOR-ASSOCIATED PROTEIN"/>
    <property type="match status" value="1"/>
</dbReference>
<evidence type="ECO:0000256" key="8">
    <source>
        <dbReference type="ARBA" id="ARBA00022842"/>
    </source>
</evidence>
<evidence type="ECO:0000256" key="11">
    <source>
        <dbReference type="SAM" id="MobiDB-lite"/>
    </source>
</evidence>
<keyword evidence="10" id="KW-0539">Nucleus</keyword>
<keyword evidence="8" id="KW-0460">Magnesium</keyword>
<dbReference type="InterPro" id="IPR005135">
    <property type="entry name" value="Endo/exonuclease/phosphatase"/>
</dbReference>
<keyword evidence="9" id="KW-0234">DNA repair</keyword>
<gene>
    <name evidence="13" type="ORF">EJ08DRAFT_523001</name>
</gene>
<keyword evidence="6" id="KW-0227">DNA damage</keyword>
<keyword evidence="14" id="KW-1185">Reference proteome</keyword>
<dbReference type="Gene3D" id="3.60.10.10">
    <property type="entry name" value="Endonuclease/exonuclease/phosphatase"/>
    <property type="match status" value="1"/>
</dbReference>
<evidence type="ECO:0000256" key="6">
    <source>
        <dbReference type="ARBA" id="ARBA00022763"/>
    </source>
</evidence>
<feature type="domain" description="Endonuclease/exonuclease/phosphatase" evidence="12">
    <location>
        <begin position="82"/>
        <end position="363"/>
    </location>
</feature>
<feature type="compositionally biased region" description="Basic and acidic residues" evidence="11">
    <location>
        <begin position="287"/>
        <end position="296"/>
    </location>
</feature>
<evidence type="ECO:0000256" key="9">
    <source>
        <dbReference type="ARBA" id="ARBA00023204"/>
    </source>
</evidence>
<evidence type="ECO:0000256" key="4">
    <source>
        <dbReference type="ARBA" id="ARBA00022722"/>
    </source>
</evidence>
<dbReference type="EMBL" id="MU007102">
    <property type="protein sequence ID" value="KAF2421099.1"/>
    <property type="molecule type" value="Genomic_DNA"/>
</dbReference>
<dbReference type="GO" id="GO:0046872">
    <property type="term" value="F:metal ion binding"/>
    <property type="evidence" value="ECO:0007669"/>
    <property type="project" value="UniProtKB-KW"/>
</dbReference>
<organism evidence="13 14">
    <name type="scientific">Tothia fuscella</name>
    <dbReference type="NCBI Taxonomy" id="1048955"/>
    <lineage>
        <taxon>Eukaryota</taxon>
        <taxon>Fungi</taxon>
        <taxon>Dikarya</taxon>
        <taxon>Ascomycota</taxon>
        <taxon>Pezizomycotina</taxon>
        <taxon>Dothideomycetes</taxon>
        <taxon>Pleosporomycetidae</taxon>
        <taxon>Venturiales</taxon>
        <taxon>Cylindrosympodiaceae</taxon>
        <taxon>Tothia</taxon>
    </lineage>
</organism>
<evidence type="ECO:0000313" key="13">
    <source>
        <dbReference type="EMBL" id="KAF2421099.1"/>
    </source>
</evidence>
<evidence type="ECO:0000256" key="7">
    <source>
        <dbReference type="ARBA" id="ARBA00022801"/>
    </source>
</evidence>
<dbReference type="GO" id="GO:0004518">
    <property type="term" value="F:nuclease activity"/>
    <property type="evidence" value="ECO:0007669"/>
    <property type="project" value="UniProtKB-KW"/>
</dbReference>
<keyword evidence="5" id="KW-0479">Metal-binding</keyword>
<keyword evidence="7" id="KW-0378">Hydrolase</keyword>
<protein>
    <recommendedName>
        <fullName evidence="12">Endonuclease/exonuclease/phosphatase domain-containing protein</fullName>
    </recommendedName>
</protein>
<keyword evidence="4" id="KW-0540">Nuclease</keyword>
<reference evidence="13" key="1">
    <citation type="journal article" date="2020" name="Stud. Mycol.">
        <title>101 Dothideomycetes genomes: a test case for predicting lifestyles and emergence of pathogens.</title>
        <authorList>
            <person name="Haridas S."/>
            <person name="Albert R."/>
            <person name="Binder M."/>
            <person name="Bloem J."/>
            <person name="Labutti K."/>
            <person name="Salamov A."/>
            <person name="Andreopoulos B."/>
            <person name="Baker S."/>
            <person name="Barry K."/>
            <person name="Bills G."/>
            <person name="Bluhm B."/>
            <person name="Cannon C."/>
            <person name="Castanera R."/>
            <person name="Culley D."/>
            <person name="Daum C."/>
            <person name="Ezra D."/>
            <person name="Gonzalez J."/>
            <person name="Henrissat B."/>
            <person name="Kuo A."/>
            <person name="Liang C."/>
            <person name="Lipzen A."/>
            <person name="Lutzoni F."/>
            <person name="Magnuson J."/>
            <person name="Mondo S."/>
            <person name="Nolan M."/>
            <person name="Ohm R."/>
            <person name="Pangilinan J."/>
            <person name="Park H.-J."/>
            <person name="Ramirez L."/>
            <person name="Alfaro M."/>
            <person name="Sun H."/>
            <person name="Tritt A."/>
            <person name="Yoshinaga Y."/>
            <person name="Zwiers L.-H."/>
            <person name="Turgeon B."/>
            <person name="Goodwin S."/>
            <person name="Spatafora J."/>
            <person name="Crous P."/>
            <person name="Grigoriev I."/>
        </authorList>
    </citation>
    <scope>NUCLEOTIDE SEQUENCE</scope>
    <source>
        <strain evidence="13">CBS 130266</strain>
    </source>
</reference>